<proteinExistence type="predicted"/>
<organism evidence="1">
    <name type="scientific">Oryza nivara</name>
    <name type="common">Indian wild rice</name>
    <name type="synonym">Oryza sativa f. spontanea</name>
    <dbReference type="NCBI Taxonomy" id="4536"/>
    <lineage>
        <taxon>Eukaryota</taxon>
        <taxon>Viridiplantae</taxon>
        <taxon>Streptophyta</taxon>
        <taxon>Embryophyta</taxon>
        <taxon>Tracheophyta</taxon>
        <taxon>Spermatophyta</taxon>
        <taxon>Magnoliopsida</taxon>
        <taxon>Liliopsida</taxon>
        <taxon>Poales</taxon>
        <taxon>Poaceae</taxon>
        <taxon>BOP clade</taxon>
        <taxon>Oryzoideae</taxon>
        <taxon>Oryzeae</taxon>
        <taxon>Oryzinae</taxon>
        <taxon>Oryza</taxon>
    </lineage>
</organism>
<dbReference type="Gramene" id="ONIVA11G03590.1">
    <property type="protein sequence ID" value="ONIVA11G03590.1"/>
    <property type="gene ID" value="ONIVA11G03590"/>
</dbReference>
<sequence>MSNPRRCSLGTLSRQEQCHSWKETGKAIWEAKAREDAMAVQHSNVKEGIKSSSCLPPTSQLGTRRFIALYISIDSHLGDLVAIAGVTFQLEHKLISCNCCYCLDTAIL</sequence>
<dbReference type="HOGENOM" id="CLU_2201213_0_0_1"/>
<name>A0A0E0IYF5_ORYNI</name>
<dbReference type="Proteomes" id="UP000006591">
    <property type="component" value="Chromosome 11"/>
</dbReference>
<keyword evidence="2" id="KW-1185">Reference proteome</keyword>
<dbReference type="AlphaFoldDB" id="A0A0E0IYF5"/>
<evidence type="ECO:0000313" key="2">
    <source>
        <dbReference type="Proteomes" id="UP000006591"/>
    </source>
</evidence>
<accession>A0A0E0IYF5</accession>
<evidence type="ECO:0000313" key="1">
    <source>
        <dbReference type="EnsemblPlants" id="ONIVA11G03590.1"/>
    </source>
</evidence>
<reference evidence="1" key="1">
    <citation type="submission" date="2015-04" db="UniProtKB">
        <authorList>
            <consortium name="EnsemblPlants"/>
        </authorList>
    </citation>
    <scope>IDENTIFICATION</scope>
    <source>
        <strain evidence="1">SL10</strain>
    </source>
</reference>
<protein>
    <submittedName>
        <fullName evidence="1">Uncharacterized protein</fullName>
    </submittedName>
</protein>
<dbReference type="EnsemblPlants" id="ONIVA11G03590.1">
    <property type="protein sequence ID" value="ONIVA11G03590.1"/>
    <property type="gene ID" value="ONIVA11G03590"/>
</dbReference>
<reference evidence="1" key="2">
    <citation type="submission" date="2018-04" db="EMBL/GenBank/DDBJ databases">
        <title>OnivRS2 (Oryza nivara Reference Sequence Version 2).</title>
        <authorList>
            <person name="Zhang J."/>
            <person name="Kudrna D."/>
            <person name="Lee S."/>
            <person name="Talag J."/>
            <person name="Rajasekar S."/>
            <person name="Welchert J."/>
            <person name="Hsing Y.-I."/>
            <person name="Wing R.A."/>
        </authorList>
    </citation>
    <scope>NUCLEOTIDE SEQUENCE [LARGE SCALE GENOMIC DNA]</scope>
    <source>
        <strain evidence="1">SL10</strain>
    </source>
</reference>